<dbReference type="Proteomes" id="UP000216339">
    <property type="component" value="Unassembled WGS sequence"/>
</dbReference>
<dbReference type="GO" id="GO:0046872">
    <property type="term" value="F:metal ion binding"/>
    <property type="evidence" value="ECO:0007669"/>
    <property type="project" value="UniProtKB-KW"/>
</dbReference>
<accession>A0A271J6B8</accession>
<protein>
    <recommendedName>
        <fullName evidence="5">Cytochrome c domain-containing protein</fullName>
    </recommendedName>
</protein>
<gene>
    <name evidence="6" type="ORF">BSZ37_00625</name>
</gene>
<evidence type="ECO:0000259" key="5">
    <source>
        <dbReference type="PROSITE" id="PS51007"/>
    </source>
</evidence>
<dbReference type="PANTHER" id="PTHR35008:SF8">
    <property type="entry name" value="ALCOHOL DEHYDROGENASE CYTOCHROME C SUBUNIT"/>
    <property type="match status" value="1"/>
</dbReference>
<dbReference type="Pfam" id="PF00034">
    <property type="entry name" value="Cytochrom_C"/>
    <property type="match status" value="2"/>
</dbReference>
<reference evidence="6 7" key="1">
    <citation type="submission" date="2016-11" db="EMBL/GenBank/DDBJ databases">
        <title>Study of marine rhodopsin-containing bacteria.</title>
        <authorList>
            <person name="Yoshizawa S."/>
            <person name="Kumagai Y."/>
            <person name="Kogure K."/>
        </authorList>
    </citation>
    <scope>NUCLEOTIDE SEQUENCE [LARGE SCALE GENOMIC DNA]</scope>
    <source>
        <strain evidence="6 7">SAORIC-28</strain>
    </source>
</reference>
<keyword evidence="2 4" id="KW-0479">Metal-binding</keyword>
<evidence type="ECO:0000313" key="7">
    <source>
        <dbReference type="Proteomes" id="UP000216339"/>
    </source>
</evidence>
<dbReference type="InterPro" id="IPR036909">
    <property type="entry name" value="Cyt_c-like_dom_sf"/>
</dbReference>
<evidence type="ECO:0000313" key="6">
    <source>
        <dbReference type="EMBL" id="PAP78594.1"/>
    </source>
</evidence>
<dbReference type="InterPro" id="IPR051459">
    <property type="entry name" value="Cytochrome_c-type_DH"/>
</dbReference>
<evidence type="ECO:0000256" key="3">
    <source>
        <dbReference type="ARBA" id="ARBA00023004"/>
    </source>
</evidence>
<keyword evidence="1 4" id="KW-0349">Heme</keyword>
<dbReference type="Gene3D" id="1.10.760.10">
    <property type="entry name" value="Cytochrome c-like domain"/>
    <property type="match status" value="2"/>
</dbReference>
<proteinExistence type="predicted"/>
<evidence type="ECO:0000256" key="1">
    <source>
        <dbReference type="ARBA" id="ARBA00022617"/>
    </source>
</evidence>
<dbReference type="GO" id="GO:0009055">
    <property type="term" value="F:electron transfer activity"/>
    <property type="evidence" value="ECO:0007669"/>
    <property type="project" value="InterPro"/>
</dbReference>
<dbReference type="AlphaFoldDB" id="A0A271J6B8"/>
<comment type="caution">
    <text evidence="6">The sequence shown here is derived from an EMBL/GenBank/DDBJ whole genome shotgun (WGS) entry which is preliminary data.</text>
</comment>
<feature type="domain" description="Cytochrome c" evidence="5">
    <location>
        <begin position="185"/>
        <end position="285"/>
    </location>
</feature>
<feature type="domain" description="Cytochrome c" evidence="5">
    <location>
        <begin position="48"/>
        <end position="145"/>
    </location>
</feature>
<dbReference type="SUPFAM" id="SSF46626">
    <property type="entry name" value="Cytochrome c"/>
    <property type="match status" value="2"/>
</dbReference>
<name>A0A271J6B8_9BACT</name>
<dbReference type="EMBL" id="MQWD01000001">
    <property type="protein sequence ID" value="PAP78594.1"/>
    <property type="molecule type" value="Genomic_DNA"/>
</dbReference>
<keyword evidence="3 4" id="KW-0408">Iron</keyword>
<keyword evidence="7" id="KW-1185">Reference proteome</keyword>
<sequence>MAGRAVAGLALVVAVLAVAVYGLSERRLAQRFAVPEAVLLADAETDSAAVARGAHLAVTRGCTGCHAGDLGGKVMIDDPAFARIVPTNLTPGGRLAGWTARDVDRAVRHGVAPDGRGLLLMPSHEYHGLSDRDVADLVAYLQTVRPVERALPASRVGPVGRALFLAGQVPLLPAETIPHAAPRAAAPEAGPTVAYGAYLATSCQGCHGPDLAGAPAHGPDGVPAPDLTATGTAGRWTEAAFAHALRTGLRPDAAPMDSLVMPWTMTRPMSDDDLRALYLYLRALPERPAGDPLAVSR</sequence>
<dbReference type="InterPro" id="IPR009056">
    <property type="entry name" value="Cyt_c-like_dom"/>
</dbReference>
<evidence type="ECO:0000256" key="4">
    <source>
        <dbReference type="PROSITE-ProRule" id="PRU00433"/>
    </source>
</evidence>
<dbReference type="PROSITE" id="PS51007">
    <property type="entry name" value="CYTC"/>
    <property type="match status" value="2"/>
</dbReference>
<dbReference type="GO" id="GO:0020037">
    <property type="term" value="F:heme binding"/>
    <property type="evidence" value="ECO:0007669"/>
    <property type="project" value="InterPro"/>
</dbReference>
<evidence type="ECO:0000256" key="2">
    <source>
        <dbReference type="ARBA" id="ARBA00022723"/>
    </source>
</evidence>
<organism evidence="6 7">
    <name type="scientific">Rubrivirga marina</name>
    <dbReference type="NCBI Taxonomy" id="1196024"/>
    <lineage>
        <taxon>Bacteria</taxon>
        <taxon>Pseudomonadati</taxon>
        <taxon>Rhodothermota</taxon>
        <taxon>Rhodothermia</taxon>
        <taxon>Rhodothermales</taxon>
        <taxon>Rubricoccaceae</taxon>
        <taxon>Rubrivirga</taxon>
    </lineage>
</organism>
<dbReference type="PANTHER" id="PTHR35008">
    <property type="entry name" value="BLL4482 PROTEIN-RELATED"/>
    <property type="match status" value="1"/>
</dbReference>